<dbReference type="EMBL" id="CP056775">
    <property type="protein sequence ID" value="QRR00809.1"/>
    <property type="molecule type" value="Genomic_DNA"/>
</dbReference>
<dbReference type="RefSeq" id="WP_204662403.1">
    <property type="nucleotide sequence ID" value="NZ_CP056775.1"/>
</dbReference>
<feature type="signal peptide" evidence="1">
    <location>
        <begin position="1"/>
        <end position="21"/>
    </location>
</feature>
<proteinExistence type="predicted"/>
<name>A0ABX7I4N7_9BACT</name>
<sequence length="234" mass="26523">MRLKIPFTMFLLLAVCIAAMAQKTSLEMSSGKIIDTTATFSWFKAEVAKIGLEDLMNSKDKLRFRFWCKNQLVEIWSGGENTYLGKLISYTSKYDPNAYLNPGKEEKILTKHLAIDTIVAKRIYERAIDIALFDIPAQKKIKGWKQGTDGYSVSLEFASPLRYSVKYYWSPNFQVAVPEAKLITEFEAFTETTLGMREKWAAFIEGLPKGCYHTGGIAVVCNSKNASRKVRRAN</sequence>
<evidence type="ECO:0000313" key="2">
    <source>
        <dbReference type="EMBL" id="QRR00809.1"/>
    </source>
</evidence>
<evidence type="ECO:0000313" key="3">
    <source>
        <dbReference type="Proteomes" id="UP000612680"/>
    </source>
</evidence>
<keyword evidence="3" id="KW-1185">Reference proteome</keyword>
<accession>A0ABX7I4N7</accession>
<evidence type="ECO:0008006" key="4">
    <source>
        <dbReference type="Google" id="ProtNLM"/>
    </source>
</evidence>
<protein>
    <recommendedName>
        <fullName evidence="4">GLPGLI family protein</fullName>
    </recommendedName>
</protein>
<organism evidence="2 3">
    <name type="scientific">Dyadobacter sandarakinus</name>
    <dbReference type="NCBI Taxonomy" id="2747268"/>
    <lineage>
        <taxon>Bacteria</taxon>
        <taxon>Pseudomonadati</taxon>
        <taxon>Bacteroidota</taxon>
        <taxon>Cytophagia</taxon>
        <taxon>Cytophagales</taxon>
        <taxon>Spirosomataceae</taxon>
        <taxon>Dyadobacter</taxon>
    </lineage>
</organism>
<evidence type="ECO:0000256" key="1">
    <source>
        <dbReference type="SAM" id="SignalP"/>
    </source>
</evidence>
<feature type="chain" id="PRO_5045698213" description="GLPGLI family protein" evidence="1">
    <location>
        <begin position="22"/>
        <end position="234"/>
    </location>
</feature>
<gene>
    <name evidence="2" type="ORF">HWI92_07755</name>
</gene>
<keyword evidence="1" id="KW-0732">Signal</keyword>
<dbReference type="Proteomes" id="UP000612680">
    <property type="component" value="Chromosome"/>
</dbReference>
<reference evidence="2 3" key="1">
    <citation type="submission" date="2020-06" db="EMBL/GenBank/DDBJ databases">
        <title>Dyadobacter sandarakinus sp. nov., isolated from the soil of the Arctic Yellow River Station.</title>
        <authorList>
            <person name="Zhang Y."/>
            <person name="Peng F."/>
        </authorList>
    </citation>
    <scope>NUCLEOTIDE SEQUENCE [LARGE SCALE GENOMIC DNA]</scope>
    <source>
        <strain evidence="2 3">Q3-56</strain>
    </source>
</reference>